<evidence type="ECO:0000256" key="3">
    <source>
        <dbReference type="ARBA" id="ARBA00004763"/>
    </source>
</evidence>
<evidence type="ECO:0000256" key="6">
    <source>
        <dbReference type="ARBA" id="ARBA00022723"/>
    </source>
</evidence>
<keyword evidence="5 10" id="KW-0808">Transferase</keyword>
<keyword evidence="6" id="KW-0479">Metal-binding</keyword>
<reference evidence="10" key="1">
    <citation type="submission" date="2018-06" db="EMBL/GenBank/DDBJ databases">
        <authorList>
            <person name="Zhirakovskaya E."/>
        </authorList>
    </citation>
    <scope>NUCLEOTIDE SEQUENCE</scope>
</reference>
<dbReference type="AlphaFoldDB" id="A0A3B0V907"/>
<name>A0A3B0V907_9ZZZZ</name>
<dbReference type="InterPro" id="IPR006390">
    <property type="entry name" value="DHP_synth_dom"/>
</dbReference>
<dbReference type="InterPro" id="IPR000489">
    <property type="entry name" value="Pterin-binding_dom"/>
</dbReference>
<dbReference type="EC" id="2.5.1.15" evidence="4"/>
<organism evidence="10">
    <name type="scientific">hydrothermal vent metagenome</name>
    <dbReference type="NCBI Taxonomy" id="652676"/>
    <lineage>
        <taxon>unclassified sequences</taxon>
        <taxon>metagenomes</taxon>
        <taxon>ecological metagenomes</taxon>
    </lineage>
</organism>
<dbReference type="GO" id="GO:0004156">
    <property type="term" value="F:dihydropteroate synthase activity"/>
    <property type="evidence" value="ECO:0007669"/>
    <property type="project" value="UniProtKB-EC"/>
</dbReference>
<dbReference type="PANTHER" id="PTHR20941">
    <property type="entry name" value="FOLATE SYNTHESIS PROTEINS"/>
    <property type="match status" value="1"/>
</dbReference>
<evidence type="ECO:0000256" key="1">
    <source>
        <dbReference type="ARBA" id="ARBA00000012"/>
    </source>
</evidence>
<dbReference type="PROSITE" id="PS00793">
    <property type="entry name" value="DHPS_2"/>
    <property type="match status" value="1"/>
</dbReference>
<dbReference type="FunFam" id="3.20.20.20:FF:000006">
    <property type="entry name" value="Dihydropteroate synthase"/>
    <property type="match status" value="1"/>
</dbReference>
<dbReference type="PROSITE" id="PS50972">
    <property type="entry name" value="PTERIN_BINDING"/>
    <property type="match status" value="1"/>
</dbReference>
<evidence type="ECO:0000259" key="9">
    <source>
        <dbReference type="PROSITE" id="PS50972"/>
    </source>
</evidence>
<keyword evidence="7" id="KW-0460">Magnesium</keyword>
<dbReference type="PANTHER" id="PTHR20941:SF1">
    <property type="entry name" value="FOLIC ACID SYNTHESIS PROTEIN FOL1"/>
    <property type="match status" value="1"/>
</dbReference>
<comment type="cofactor">
    <cofactor evidence="2">
        <name>Mg(2+)</name>
        <dbReference type="ChEBI" id="CHEBI:18420"/>
    </cofactor>
</comment>
<dbReference type="Gene3D" id="3.20.20.20">
    <property type="entry name" value="Dihydropteroate synthase-like"/>
    <property type="match status" value="1"/>
</dbReference>
<dbReference type="Pfam" id="PF00809">
    <property type="entry name" value="Pterin_bind"/>
    <property type="match status" value="1"/>
</dbReference>
<accession>A0A3B0V907</accession>
<evidence type="ECO:0000256" key="7">
    <source>
        <dbReference type="ARBA" id="ARBA00022842"/>
    </source>
</evidence>
<evidence type="ECO:0000313" key="10">
    <source>
        <dbReference type="EMBL" id="VAW34617.1"/>
    </source>
</evidence>
<dbReference type="GO" id="GO:0005829">
    <property type="term" value="C:cytosol"/>
    <property type="evidence" value="ECO:0007669"/>
    <property type="project" value="TreeGrafter"/>
</dbReference>
<evidence type="ECO:0000256" key="5">
    <source>
        <dbReference type="ARBA" id="ARBA00022679"/>
    </source>
</evidence>
<dbReference type="EMBL" id="UOEW01000076">
    <property type="protein sequence ID" value="VAW34617.1"/>
    <property type="molecule type" value="Genomic_DNA"/>
</dbReference>
<dbReference type="CDD" id="cd00739">
    <property type="entry name" value="DHPS"/>
    <property type="match status" value="1"/>
</dbReference>
<dbReference type="GO" id="GO:0046656">
    <property type="term" value="P:folic acid biosynthetic process"/>
    <property type="evidence" value="ECO:0007669"/>
    <property type="project" value="UniProtKB-KW"/>
</dbReference>
<proteinExistence type="predicted"/>
<protein>
    <recommendedName>
        <fullName evidence="4">dihydropteroate synthase</fullName>
        <ecNumber evidence="4">2.5.1.15</ecNumber>
    </recommendedName>
</protein>
<dbReference type="GO" id="GO:0046872">
    <property type="term" value="F:metal ion binding"/>
    <property type="evidence" value="ECO:0007669"/>
    <property type="project" value="UniProtKB-KW"/>
</dbReference>
<dbReference type="InterPro" id="IPR045031">
    <property type="entry name" value="DHP_synth-like"/>
</dbReference>
<feature type="domain" description="Pterin-binding" evidence="9">
    <location>
        <begin position="1"/>
        <end position="251"/>
    </location>
</feature>
<comment type="catalytic activity">
    <reaction evidence="1">
        <text>(7,8-dihydropterin-6-yl)methyl diphosphate + 4-aminobenzoate = 7,8-dihydropteroate + diphosphate</text>
        <dbReference type="Rhea" id="RHEA:19949"/>
        <dbReference type="ChEBI" id="CHEBI:17836"/>
        <dbReference type="ChEBI" id="CHEBI:17839"/>
        <dbReference type="ChEBI" id="CHEBI:33019"/>
        <dbReference type="ChEBI" id="CHEBI:72950"/>
        <dbReference type="EC" id="2.5.1.15"/>
    </reaction>
</comment>
<gene>
    <name evidence="10" type="ORF">MNBD_GAMMA01-870</name>
</gene>
<evidence type="ECO:0000256" key="2">
    <source>
        <dbReference type="ARBA" id="ARBA00001946"/>
    </source>
</evidence>
<evidence type="ECO:0000256" key="4">
    <source>
        <dbReference type="ARBA" id="ARBA00012458"/>
    </source>
</evidence>
<dbReference type="InterPro" id="IPR011005">
    <property type="entry name" value="Dihydropteroate_synth-like_sf"/>
</dbReference>
<comment type="pathway">
    <text evidence="3">Cofactor biosynthesis; tetrahydrofolate biosynthesis; 7,8-dihydrofolate from 2-amino-4-hydroxy-6-hydroxymethyl-7,8-dihydropteridine diphosphate and 4-aminobenzoate: step 1/2.</text>
</comment>
<dbReference type="NCBIfam" id="TIGR01496">
    <property type="entry name" value="DHPS"/>
    <property type="match status" value="1"/>
</dbReference>
<dbReference type="SUPFAM" id="SSF51717">
    <property type="entry name" value="Dihydropteroate synthetase-like"/>
    <property type="match status" value="1"/>
</dbReference>
<keyword evidence="8" id="KW-0289">Folate biosynthesis</keyword>
<dbReference type="GO" id="GO:0046654">
    <property type="term" value="P:tetrahydrofolate biosynthetic process"/>
    <property type="evidence" value="ECO:0007669"/>
    <property type="project" value="TreeGrafter"/>
</dbReference>
<evidence type="ECO:0000256" key="8">
    <source>
        <dbReference type="ARBA" id="ARBA00022909"/>
    </source>
</evidence>
<sequence>MGVVNVTPNSFSDGGKFYQTNNAIKQALQLIQQGANIIDIGGESTRPGADLVSSDEQIRRVVPVIGKLRQQNSDIIISIDTSRASVMQAGINAGANFINDVNALQSEGTTEVVTTANIPVCLMHKQGESKTMQNKPEYNNILTEVMEFFQKRIDNALAAGIKCKNIVLDPGIGFGKTLEHNLTLLRNIKQLKSLGFPILIGASRKTMIGEILNADINNRLYGSLAVAQFAYSQGAQILRVHDVKATADVLRVAAKLI</sequence>